<dbReference type="InParanoid" id="A0A2J7Q2V9"/>
<feature type="compositionally biased region" description="Low complexity" evidence="1">
    <location>
        <begin position="287"/>
        <end position="302"/>
    </location>
</feature>
<reference evidence="2 3" key="1">
    <citation type="submission" date="2017-12" db="EMBL/GenBank/DDBJ databases">
        <title>Hemimetabolous genomes reveal molecular basis of termite eusociality.</title>
        <authorList>
            <person name="Harrison M.C."/>
            <person name="Jongepier E."/>
            <person name="Robertson H.M."/>
            <person name="Arning N."/>
            <person name="Bitard-Feildel T."/>
            <person name="Chao H."/>
            <person name="Childers C.P."/>
            <person name="Dinh H."/>
            <person name="Doddapaneni H."/>
            <person name="Dugan S."/>
            <person name="Gowin J."/>
            <person name="Greiner C."/>
            <person name="Han Y."/>
            <person name="Hu H."/>
            <person name="Hughes D.S.T."/>
            <person name="Huylmans A.-K."/>
            <person name="Kemena C."/>
            <person name="Kremer L.P.M."/>
            <person name="Lee S.L."/>
            <person name="Lopez-Ezquerra A."/>
            <person name="Mallet L."/>
            <person name="Monroy-Kuhn J.M."/>
            <person name="Moser A."/>
            <person name="Murali S.C."/>
            <person name="Muzny D.M."/>
            <person name="Otani S."/>
            <person name="Piulachs M.-D."/>
            <person name="Poelchau M."/>
            <person name="Qu J."/>
            <person name="Schaub F."/>
            <person name="Wada-Katsumata A."/>
            <person name="Worley K.C."/>
            <person name="Xie Q."/>
            <person name="Ylla G."/>
            <person name="Poulsen M."/>
            <person name="Gibbs R.A."/>
            <person name="Schal C."/>
            <person name="Richards S."/>
            <person name="Belles X."/>
            <person name="Korb J."/>
            <person name="Bornberg-Bauer E."/>
        </authorList>
    </citation>
    <scope>NUCLEOTIDE SEQUENCE [LARGE SCALE GENOMIC DNA]</scope>
    <source>
        <tissue evidence="2">Whole body</tissue>
    </source>
</reference>
<evidence type="ECO:0000256" key="1">
    <source>
        <dbReference type="SAM" id="MobiDB-lite"/>
    </source>
</evidence>
<gene>
    <name evidence="2" type="ORF">B7P43_G13903</name>
</gene>
<name>A0A2J7Q2V9_9NEOP</name>
<proteinExistence type="predicted"/>
<comment type="caution">
    <text evidence="2">The sequence shown here is derived from an EMBL/GenBank/DDBJ whole genome shotgun (WGS) entry which is preliminary data.</text>
</comment>
<dbReference type="OrthoDB" id="8194914at2759"/>
<dbReference type="Proteomes" id="UP000235965">
    <property type="component" value="Unassembled WGS sequence"/>
</dbReference>
<organism evidence="2 3">
    <name type="scientific">Cryptotermes secundus</name>
    <dbReference type="NCBI Taxonomy" id="105785"/>
    <lineage>
        <taxon>Eukaryota</taxon>
        <taxon>Metazoa</taxon>
        <taxon>Ecdysozoa</taxon>
        <taxon>Arthropoda</taxon>
        <taxon>Hexapoda</taxon>
        <taxon>Insecta</taxon>
        <taxon>Pterygota</taxon>
        <taxon>Neoptera</taxon>
        <taxon>Polyneoptera</taxon>
        <taxon>Dictyoptera</taxon>
        <taxon>Blattodea</taxon>
        <taxon>Blattoidea</taxon>
        <taxon>Termitoidae</taxon>
        <taxon>Kalotermitidae</taxon>
        <taxon>Cryptotermitinae</taxon>
        <taxon>Cryptotermes</taxon>
    </lineage>
</organism>
<accession>A0A2J7Q2V9</accession>
<feature type="compositionally biased region" description="Basic and acidic residues" evidence="1">
    <location>
        <begin position="329"/>
        <end position="352"/>
    </location>
</feature>
<feature type="compositionally biased region" description="Basic and acidic residues" evidence="1">
    <location>
        <begin position="303"/>
        <end position="322"/>
    </location>
</feature>
<sequence>MVYESDFYTTRRPYSRPTVTSYSVTDSRHPKLHGIGKAQTFHHSIPFVAHKRLTGVTPPAHTVRVRPSIILAEIDRINHKVRPSLAYQPAEDFLNSRSVVSFDDEARSIRAQTAALLKRIHEPLPRATKTFPISVTRYEETPIPERITSDAYIYRLLGPTHNVKQEVLTMSHYDEPAKRLMGKGHLACVSFAGGRAFPRRKNLFYDDDRVKNDVQYLSHYKKNIEAAENPQQTSAAALSADWYRNAAAYISPPRSRPISRFYRPTFVPDENLSYYEPPASPTKRTGSTSSQSQRSAETSSTARTERQSSLKEDGSEDTEARSIRRKKKRQEEARLAEQKALEGQAEIEKKKEAAREAELARQEKLAQEAALERQKEIDRKAELARQAEEEAERQAELERQEAERKAEAERQAELERQEAERKAEAERQAELERQEAERKAEAERQAELERQEAERKAEAERQAELERQEAERKAEEERQAEVERQKELERQAEIQRQEEELAKLEAEAKEAEATSVAEATSESLAEKQELVPEIEGKEESEEKPIQEEEVKASETVTIPGSEEESGPEPVVEEPLSPETHQEPTTGNIIEEIHDAGIPEEEEEE</sequence>
<protein>
    <submittedName>
        <fullName evidence="2">Uncharacterized protein</fullName>
    </submittedName>
</protein>
<feature type="compositionally biased region" description="Low complexity" evidence="1">
    <location>
        <begin position="567"/>
        <end position="578"/>
    </location>
</feature>
<evidence type="ECO:0000313" key="3">
    <source>
        <dbReference type="Proteomes" id="UP000235965"/>
    </source>
</evidence>
<dbReference type="EMBL" id="NEVH01019076">
    <property type="protein sequence ID" value="PNF22916.1"/>
    <property type="molecule type" value="Genomic_DNA"/>
</dbReference>
<feature type="compositionally biased region" description="Basic and acidic residues" evidence="1">
    <location>
        <begin position="382"/>
        <end position="512"/>
    </location>
</feature>
<feature type="region of interest" description="Disordered" evidence="1">
    <location>
        <begin position="382"/>
        <end position="588"/>
    </location>
</feature>
<feature type="region of interest" description="Disordered" evidence="1">
    <location>
        <begin position="270"/>
        <end position="352"/>
    </location>
</feature>
<dbReference type="AlphaFoldDB" id="A0A2J7Q2V9"/>
<dbReference type="STRING" id="105785.A0A2J7Q2V9"/>
<feature type="compositionally biased region" description="Basic and acidic residues" evidence="1">
    <location>
        <begin position="524"/>
        <end position="552"/>
    </location>
</feature>
<evidence type="ECO:0000313" key="2">
    <source>
        <dbReference type="EMBL" id="PNF22916.1"/>
    </source>
</evidence>
<feature type="compositionally biased region" description="Low complexity" evidence="1">
    <location>
        <begin position="513"/>
        <end position="523"/>
    </location>
</feature>
<keyword evidence="3" id="KW-1185">Reference proteome</keyword>